<organism evidence="1 2">
    <name type="scientific">Punica granatum</name>
    <name type="common">Pomegranate</name>
    <dbReference type="NCBI Taxonomy" id="22663"/>
    <lineage>
        <taxon>Eukaryota</taxon>
        <taxon>Viridiplantae</taxon>
        <taxon>Streptophyta</taxon>
        <taxon>Embryophyta</taxon>
        <taxon>Tracheophyta</taxon>
        <taxon>Spermatophyta</taxon>
        <taxon>Magnoliopsida</taxon>
        <taxon>eudicotyledons</taxon>
        <taxon>Gunneridae</taxon>
        <taxon>Pentapetalae</taxon>
        <taxon>rosids</taxon>
        <taxon>malvids</taxon>
        <taxon>Myrtales</taxon>
        <taxon>Lythraceae</taxon>
        <taxon>Punica</taxon>
    </lineage>
</organism>
<evidence type="ECO:0000313" key="1">
    <source>
        <dbReference type="EMBL" id="PKH82302.1"/>
    </source>
</evidence>
<keyword evidence="2" id="KW-1185">Reference proteome</keyword>
<reference evidence="1 2" key="1">
    <citation type="submission" date="2017-11" db="EMBL/GenBank/DDBJ databases">
        <title>De-novo sequencing of pomegranate (Punica granatum L.) genome.</title>
        <authorList>
            <person name="Akparov Z."/>
            <person name="Amiraslanov A."/>
            <person name="Hajiyeva S."/>
            <person name="Abbasov M."/>
            <person name="Kaur K."/>
            <person name="Hamwieh A."/>
            <person name="Solovyev V."/>
            <person name="Salamov A."/>
            <person name="Braich B."/>
            <person name="Kosarev P."/>
            <person name="Mahmoud A."/>
            <person name="Hajiyev E."/>
            <person name="Babayeva S."/>
            <person name="Izzatullayeva V."/>
            <person name="Mammadov A."/>
            <person name="Mammadov A."/>
            <person name="Sharifova S."/>
            <person name="Ojaghi J."/>
            <person name="Eynullazada K."/>
            <person name="Bayramov B."/>
            <person name="Abdulazimova A."/>
            <person name="Shahmuradov I."/>
        </authorList>
    </citation>
    <scope>NUCLEOTIDE SEQUENCE [LARGE SCALE GENOMIC DNA]</scope>
    <source>
        <strain evidence="2">cv. AG2017</strain>
        <tissue evidence="1">Leaf</tissue>
    </source>
</reference>
<comment type="caution">
    <text evidence="1">The sequence shown here is derived from an EMBL/GenBank/DDBJ whole genome shotgun (WGS) entry which is preliminary data.</text>
</comment>
<dbReference type="EMBL" id="PGOL01044164">
    <property type="protein sequence ID" value="PKH82302.1"/>
    <property type="molecule type" value="Genomic_DNA"/>
</dbReference>
<evidence type="ECO:0000313" key="2">
    <source>
        <dbReference type="Proteomes" id="UP000233551"/>
    </source>
</evidence>
<dbReference type="Proteomes" id="UP000233551">
    <property type="component" value="Unassembled WGS sequence"/>
</dbReference>
<accession>A0A2I0H073</accession>
<sequence length="107" mass="12152">DDVALRHAQSQSQSVLTIPSSPVCEYHQPLDATRSFFRPPMAALTLHVTTSFTLSPYRLLFHHRRERPKLVFSAPTFSSCHRFSVCCASIRRRPRSLSRSPNPVCSI</sequence>
<proteinExistence type="predicted"/>
<name>A0A2I0H073_PUNGR</name>
<protein>
    <submittedName>
        <fullName evidence="1">Uncharacterized protein</fullName>
    </submittedName>
</protein>
<gene>
    <name evidence="1" type="ORF">CRG98_050008</name>
</gene>
<feature type="non-terminal residue" evidence="1">
    <location>
        <position position="1"/>
    </location>
</feature>
<dbReference type="AlphaFoldDB" id="A0A2I0H073"/>